<dbReference type="GO" id="GO:0050136">
    <property type="term" value="F:NADH dehydrogenase (quinone) (non-electrogenic) activity"/>
    <property type="evidence" value="ECO:0007669"/>
    <property type="project" value="UniProtKB-UniRule"/>
</dbReference>
<organism evidence="4 6">
    <name type="scientific">Pseudodesulfovibrio indicus</name>
    <dbReference type="NCBI Taxonomy" id="1716143"/>
    <lineage>
        <taxon>Bacteria</taxon>
        <taxon>Pseudomonadati</taxon>
        <taxon>Thermodesulfobacteriota</taxon>
        <taxon>Desulfovibrionia</taxon>
        <taxon>Desulfovibrionales</taxon>
        <taxon>Desulfovibrionaceae</taxon>
    </lineage>
</organism>
<dbReference type="EC" id="7.1.1.-" evidence="1"/>
<dbReference type="Pfam" id="PF00346">
    <property type="entry name" value="Complex1_49kDa"/>
    <property type="match status" value="1"/>
</dbReference>
<accession>A0A126QN87</accession>
<keyword evidence="1" id="KW-0874">Quinone</keyword>
<dbReference type="GO" id="GO:0005886">
    <property type="term" value="C:plasma membrane"/>
    <property type="evidence" value="ECO:0007669"/>
    <property type="project" value="UniProtKB-SubCell"/>
</dbReference>
<dbReference type="Gene3D" id="1.10.645.10">
    <property type="entry name" value="Cytochrome-c3 Hydrogenase, chain B"/>
    <property type="match status" value="1"/>
</dbReference>
<name>A0A126QN87_9BACT</name>
<dbReference type="GO" id="GO:0051287">
    <property type="term" value="F:NAD binding"/>
    <property type="evidence" value="ECO:0007669"/>
    <property type="project" value="InterPro"/>
</dbReference>
<keyword evidence="1" id="KW-1278">Translocase</keyword>
<reference evidence="4 6" key="2">
    <citation type="submission" date="2019-03" db="EMBL/GenBank/DDBJ databases">
        <title>Genomic Encyclopedia of Type Strains, Phase IV (KMG-IV): sequencing the most valuable type-strain genomes for metagenomic binning, comparative biology and taxonomic classification.</title>
        <authorList>
            <person name="Goeker M."/>
        </authorList>
    </citation>
    <scope>NUCLEOTIDE SEQUENCE [LARGE SCALE GENOMIC DNA]</scope>
    <source>
        <strain evidence="4 6">DSM 101483</strain>
    </source>
</reference>
<dbReference type="EMBL" id="SOBK01000003">
    <property type="protein sequence ID" value="TDT89824.1"/>
    <property type="molecule type" value="Genomic_DNA"/>
</dbReference>
<keyword evidence="1" id="KW-0520">NAD</keyword>
<dbReference type="PANTHER" id="PTHR11993:SF10">
    <property type="entry name" value="NADH DEHYDROGENASE [UBIQUINONE] IRON-SULFUR PROTEIN 2, MITOCHONDRIAL"/>
    <property type="match status" value="1"/>
</dbReference>
<dbReference type="HAMAP" id="MF_01358">
    <property type="entry name" value="NDH1_NuoD"/>
    <property type="match status" value="1"/>
</dbReference>
<reference evidence="3 5" key="1">
    <citation type="journal article" date="2016" name="Front. Microbiol.">
        <title>Genome Sequence of the Piezophilic, Mesophilic Sulfate-Reducing Bacterium Desulfovibrio indicus J2T.</title>
        <authorList>
            <person name="Cao J."/>
            <person name="Maignien L."/>
            <person name="Shao Z."/>
            <person name="Alain K."/>
            <person name="Jebbar M."/>
        </authorList>
    </citation>
    <scope>NUCLEOTIDE SEQUENCE [LARGE SCALE GENOMIC DNA]</scope>
    <source>
        <strain evidence="3 5">J2</strain>
    </source>
</reference>
<feature type="domain" description="NADH-quinone oxidoreductase subunit D" evidence="2">
    <location>
        <begin position="141"/>
        <end position="390"/>
    </location>
</feature>
<comment type="similarity">
    <text evidence="1">Belongs to the complex I 49 kDa subunit family.</text>
</comment>
<keyword evidence="1" id="KW-0830">Ubiquinone</keyword>
<dbReference type="EMBL" id="CP014206">
    <property type="protein sequence ID" value="AMK11432.1"/>
    <property type="molecule type" value="Genomic_DNA"/>
</dbReference>
<comment type="function">
    <text evidence="1">NDH-1 shuttles electrons from NADH, via FMN and iron-sulfur (Fe-S) centers, to quinones in the respiratory chain. The immediate electron acceptor for the enzyme in this species is believed to be ubiquinone. Couples the redox reaction to proton translocation (for every two electrons transferred, four hydrogen ions are translocated across the cytoplasmic membrane), and thus conserves the redox energy in a proton gradient.</text>
</comment>
<gene>
    <name evidence="1" type="primary">nuoD</name>
    <name evidence="3" type="ORF">AWY79_10040</name>
    <name evidence="4" type="ORF">EDC59_103122</name>
</gene>
<dbReference type="PANTHER" id="PTHR11993">
    <property type="entry name" value="NADH-UBIQUINONE OXIDOREDUCTASE 49 KDA SUBUNIT"/>
    <property type="match status" value="1"/>
</dbReference>
<dbReference type="OrthoDB" id="9801496at2"/>
<dbReference type="InterPro" id="IPR022885">
    <property type="entry name" value="NDH1_su_D/H"/>
</dbReference>
<protein>
    <recommendedName>
        <fullName evidence="1">NADH-quinone oxidoreductase subunit D</fullName>
        <ecNumber evidence="1">7.1.1.-</ecNumber>
    </recommendedName>
    <alternativeName>
        <fullName evidence="1">NADH dehydrogenase I subunit D</fullName>
    </alternativeName>
    <alternativeName>
        <fullName evidence="1">NDH-1 subunit D</fullName>
    </alternativeName>
</protein>
<dbReference type="InterPro" id="IPR001135">
    <property type="entry name" value="NADH_Q_OxRdtase_suD"/>
</dbReference>
<comment type="subunit">
    <text evidence="1">NDH-1 is composed of 14 different subunits. Subunits NuoB, C, D, E, F, and G constitute the peripheral sector of the complex.</text>
</comment>
<comment type="subcellular location">
    <subcellularLocation>
        <location evidence="1">Cell membrane</location>
        <topology evidence="1">Peripheral membrane protein</topology>
        <orientation evidence="1">Cytoplasmic side</orientation>
    </subcellularLocation>
</comment>
<keyword evidence="5" id="KW-1185">Reference proteome</keyword>
<keyword evidence="1" id="KW-0472">Membrane</keyword>
<evidence type="ECO:0000313" key="6">
    <source>
        <dbReference type="Proteomes" id="UP000295506"/>
    </source>
</evidence>
<dbReference type="RefSeq" id="WP_066803119.1">
    <property type="nucleotide sequence ID" value="NZ_CP014206.1"/>
</dbReference>
<dbReference type="AlphaFoldDB" id="A0A126QN87"/>
<comment type="catalytic activity">
    <reaction evidence="1">
        <text>a quinone + NADH + 5 H(+)(in) = a quinol + NAD(+) + 4 H(+)(out)</text>
        <dbReference type="Rhea" id="RHEA:57888"/>
        <dbReference type="ChEBI" id="CHEBI:15378"/>
        <dbReference type="ChEBI" id="CHEBI:24646"/>
        <dbReference type="ChEBI" id="CHEBI:57540"/>
        <dbReference type="ChEBI" id="CHEBI:57945"/>
        <dbReference type="ChEBI" id="CHEBI:132124"/>
    </reaction>
</comment>
<dbReference type="KEGG" id="dej:AWY79_10040"/>
<evidence type="ECO:0000313" key="4">
    <source>
        <dbReference type="EMBL" id="TDT89824.1"/>
    </source>
</evidence>
<dbReference type="NCBIfam" id="NF004739">
    <property type="entry name" value="PRK06075.1"/>
    <property type="match status" value="1"/>
</dbReference>
<evidence type="ECO:0000313" key="3">
    <source>
        <dbReference type="EMBL" id="AMK11432.1"/>
    </source>
</evidence>
<keyword evidence="1" id="KW-1003">Cell membrane</keyword>
<dbReference type="SUPFAM" id="SSF56762">
    <property type="entry name" value="HydB/Nqo4-like"/>
    <property type="match status" value="1"/>
</dbReference>
<proteinExistence type="inferred from homology"/>
<dbReference type="Proteomes" id="UP000295506">
    <property type="component" value="Unassembled WGS sequence"/>
</dbReference>
<dbReference type="InterPro" id="IPR029014">
    <property type="entry name" value="NiFe-Hase_large"/>
</dbReference>
<sequence length="390" mass="44154">MSAYQNLEQMKGDFYTQKFEAGKQDGTLIINMGPQHPSTHGVLRIVIEVDGEYIVRAEPVLGYLHRMHEKMGETQTWGGFIPNMGRVDYGHAMAWNWAYVGAVEKLMGIEIPERAEYLRVIMTEFNRLTSHLLWWGAYILDLGAFTPIMYAFDDREMLLDALQRPSASRLTYSNFRVGGLQMDFDDKCIELMKAFIPHFRERLPMYHDLVTENLILRRRIEGIGIIDQDMCRRYGCTGPVVRGAGVPYDLRKDEPYGIYDRFDFEIPTQDSCCSAGRYHVRLAEMEQSLRIIEQALEQLPSAEGGHIMDKAPKPSMKPPAGEAYFNVEGARGKIGIHVVSNGDKVPYRIKLRAPGYSNLHAFAEAANGTLLADAVAILGSLDLIIPEIDR</sequence>
<evidence type="ECO:0000313" key="5">
    <source>
        <dbReference type="Proteomes" id="UP000055611"/>
    </source>
</evidence>
<keyword evidence="1" id="KW-0813">Transport</keyword>
<evidence type="ECO:0000256" key="1">
    <source>
        <dbReference type="HAMAP-Rule" id="MF_01358"/>
    </source>
</evidence>
<dbReference type="Proteomes" id="UP000055611">
    <property type="component" value="Chromosome"/>
</dbReference>
<evidence type="ECO:0000259" key="2">
    <source>
        <dbReference type="Pfam" id="PF00346"/>
    </source>
</evidence>
<dbReference type="GO" id="GO:0048038">
    <property type="term" value="F:quinone binding"/>
    <property type="evidence" value="ECO:0007669"/>
    <property type="project" value="UniProtKB-KW"/>
</dbReference>